<dbReference type="SUPFAM" id="SSF55681">
    <property type="entry name" value="Class II aaRS and biotin synthetases"/>
    <property type="match status" value="1"/>
</dbReference>
<dbReference type="InterPro" id="IPR018164">
    <property type="entry name" value="Ala-tRNA-synth_IIc_N"/>
</dbReference>
<dbReference type="GO" id="GO:0070143">
    <property type="term" value="P:mitochondrial alanyl-tRNA aminoacylation"/>
    <property type="evidence" value="ECO:0007669"/>
    <property type="project" value="UniProtKB-UniRule"/>
</dbReference>
<dbReference type="GO" id="GO:0002161">
    <property type="term" value="F:aminoacyl-tRNA deacylase activity"/>
    <property type="evidence" value="ECO:0007669"/>
    <property type="project" value="TreeGrafter"/>
</dbReference>
<dbReference type="Gene3D" id="2.40.30.130">
    <property type="match status" value="1"/>
</dbReference>
<keyword evidence="12" id="KW-0963">Cytoplasm</keyword>
<dbReference type="GO" id="GO:0005829">
    <property type="term" value="C:cytosol"/>
    <property type="evidence" value="ECO:0007669"/>
    <property type="project" value="TreeGrafter"/>
</dbReference>
<comment type="domain">
    <text evidence="12">Consists of three domains; the N-terminal catalytic domain, the editing domain and the C-terminal C-Ala domain. The editing domain removes incorrectly charged amino acids, while the C-Ala domain, along with tRNA(Ala), serves as a bridge to cooperatively bring together the editing and aminoacylation centers thus stimulating deacylation of misacylated tRNAs.</text>
</comment>
<dbReference type="PRINTS" id="PR00980">
    <property type="entry name" value="TRNASYNTHALA"/>
</dbReference>
<evidence type="ECO:0000256" key="12">
    <source>
        <dbReference type="HAMAP-Rule" id="MF_03133"/>
    </source>
</evidence>
<dbReference type="Gene3D" id="3.30.980.10">
    <property type="entry name" value="Threonyl-trna Synthetase, Chain A, domain 2"/>
    <property type="match status" value="1"/>
</dbReference>
<dbReference type="Gene3D" id="3.10.310.40">
    <property type="match status" value="1"/>
</dbReference>
<feature type="domain" description="Alanyl-transfer RNA synthetases family profile" evidence="14">
    <location>
        <begin position="1"/>
        <end position="671"/>
    </location>
</feature>
<feature type="binding site" evidence="12">
    <location>
        <position position="632"/>
    </location>
    <ligand>
        <name>Zn(2+)</name>
        <dbReference type="ChEBI" id="CHEBI:29105"/>
    </ligand>
</feature>
<sequence>MLQFKPIFLGQAARTVPRATTTQKCIRTNDIENVGVTARHHTFFEMLGNFSFGDYFKREAIKWGWELSTKVFGLPESRVWVSVFEEDDEAYAIWRDEVGVPESRIRRMGAEDNFWASGPTGPCGPCSELYYDLHPERGEDGADLEDDSRFIEFYNMVFMELNRAQDGTTSPLANKNIDTGMGLERMAQILQGTPNNYETDLIFPIVSEAARLAGVDYSKASEAEKTALKVIGDHSRAAVYLISDGVLPSNVGRGYVVRRLLRRVIMKGRILGITELFTDRLAEVVVSLSGPCDPNVAGNSARICEEMRREEERFSQTLERGQKQLDELLQAASGNGAGGVLSGADAFLLYDTFGFPLEITTEAAAAAGIAVDIDGFEAEMEAQRRRAQSARQEVDLTARQALGELAEKVGGTAFVGYERLSESGRVVGLLAGGSTVDEASAEEHEAEVELMLDTTPFYAEGGGQVGDRGILRTGGGAVVEVADVARAGGSDMFVHRGRLVAGALRVGDEVVAEVDPTFRNRVKAHHTSTHLLQAALKRVLGEATCQQGSLVDAERLRFDFNHHAPLEAEELRAVENLVNQWVQEAHTLQVKTMPIAEAKEAGATMMFGEKYGDVVRVVDVPGRSMELCGGTHVSNTAEIGGFKIVSEGGIASGIRRIEAVAGAAQVDYLSQVDGVVRELSSRFKVKPEAVVERVAALQDELKASAAEIASLKSQIALAKTAALAAKAEDVGRGKVLVEEVPGIAPSDLQGAAASLQSQIGDRAAVILVSPSPDGKVGMVAAFGPELVAGGLQAGKFIGGIARICGGGGGGRPNLAQAGGKDVAKVPEALAAAREQLAQQLEAL</sequence>
<dbReference type="AlphaFoldDB" id="A0A061R9W7"/>
<feature type="binding site" evidence="12">
    <location>
        <position position="526"/>
    </location>
    <ligand>
        <name>Zn(2+)</name>
        <dbReference type="ChEBI" id="CHEBI:29105"/>
    </ligand>
</feature>
<dbReference type="FunFam" id="3.30.54.20:FF:000001">
    <property type="entry name" value="Alanine--tRNA ligase"/>
    <property type="match status" value="1"/>
</dbReference>
<dbReference type="PANTHER" id="PTHR11777:SF9">
    <property type="entry name" value="ALANINE--TRNA LIGASE, CYTOPLASMIC"/>
    <property type="match status" value="1"/>
</dbReference>
<dbReference type="SMART" id="SM00863">
    <property type="entry name" value="tRNA_SAD"/>
    <property type="match status" value="1"/>
</dbReference>
<dbReference type="GO" id="GO:0004813">
    <property type="term" value="F:alanine-tRNA ligase activity"/>
    <property type="evidence" value="ECO:0007669"/>
    <property type="project" value="UniProtKB-UniRule"/>
</dbReference>
<organism evidence="15">
    <name type="scientific">Tetraselmis sp. GSL018</name>
    <dbReference type="NCBI Taxonomy" id="582737"/>
    <lineage>
        <taxon>Eukaryota</taxon>
        <taxon>Viridiplantae</taxon>
        <taxon>Chlorophyta</taxon>
        <taxon>core chlorophytes</taxon>
        <taxon>Chlorodendrophyceae</taxon>
        <taxon>Chlorodendrales</taxon>
        <taxon>Chlorodendraceae</taxon>
        <taxon>Tetraselmis</taxon>
    </lineage>
</organism>
<keyword evidence="11 12" id="KW-0030">Aminoacyl-tRNA synthetase</keyword>
<dbReference type="EC" id="6.1.1.7" evidence="12"/>
<keyword evidence="13" id="KW-0175">Coiled coil</keyword>
<dbReference type="SUPFAM" id="SSF101353">
    <property type="entry name" value="Putative anticodon-binding domain of alanyl-tRNA synthetase (AlaRS)"/>
    <property type="match status" value="1"/>
</dbReference>
<evidence type="ECO:0000256" key="13">
    <source>
        <dbReference type="SAM" id="Coils"/>
    </source>
</evidence>
<keyword evidence="12" id="KW-0496">Mitochondrion</keyword>
<dbReference type="InterPro" id="IPR009000">
    <property type="entry name" value="Transl_B-barrel_sf"/>
</dbReference>
<dbReference type="NCBIfam" id="TIGR00344">
    <property type="entry name" value="alaS"/>
    <property type="match status" value="1"/>
</dbReference>
<evidence type="ECO:0000256" key="6">
    <source>
        <dbReference type="ARBA" id="ARBA00022833"/>
    </source>
</evidence>
<dbReference type="PROSITE" id="PS50860">
    <property type="entry name" value="AA_TRNA_LIGASE_II_ALA"/>
    <property type="match status" value="1"/>
</dbReference>
<dbReference type="GO" id="GO:0005524">
    <property type="term" value="F:ATP binding"/>
    <property type="evidence" value="ECO:0007669"/>
    <property type="project" value="UniProtKB-UniRule"/>
</dbReference>
<evidence type="ECO:0000256" key="5">
    <source>
        <dbReference type="ARBA" id="ARBA00022741"/>
    </source>
</evidence>
<dbReference type="InterPro" id="IPR023033">
    <property type="entry name" value="Ala_tRNA_ligase_euk/bac"/>
</dbReference>
<gene>
    <name evidence="15" type="primary">ALAS</name>
    <name evidence="15" type="ORF">TSPGSL018_7954</name>
</gene>
<keyword evidence="6 12" id="KW-0862">Zinc</keyword>
<dbReference type="Gene3D" id="3.30.54.20">
    <property type="match status" value="1"/>
</dbReference>
<keyword evidence="2 12" id="KW-0820">tRNA-binding</keyword>
<name>A0A061R9W7_9CHLO</name>
<keyword evidence="8 12" id="KW-0694">RNA-binding</keyword>
<comment type="subunit">
    <text evidence="12">Monomer.</text>
</comment>
<evidence type="ECO:0000256" key="7">
    <source>
        <dbReference type="ARBA" id="ARBA00022840"/>
    </source>
</evidence>
<comment type="subcellular location">
    <subcellularLocation>
        <location evidence="12">Mitochondrion</location>
    </subcellularLocation>
    <subcellularLocation>
        <location evidence="12">Cytoplasm</location>
    </subcellularLocation>
</comment>
<dbReference type="InterPro" id="IPR018165">
    <property type="entry name" value="Ala-tRNA-synth_IIc_core"/>
</dbReference>
<dbReference type="Gene3D" id="3.30.930.10">
    <property type="entry name" value="Bira Bifunctional Protein, Domain 2"/>
    <property type="match status" value="1"/>
</dbReference>
<dbReference type="InterPro" id="IPR018162">
    <property type="entry name" value="Ala-tRNA-ligase_IIc_anticod-bd"/>
</dbReference>
<dbReference type="InterPro" id="IPR003156">
    <property type="entry name" value="DHHA1_dom"/>
</dbReference>
<evidence type="ECO:0000256" key="10">
    <source>
        <dbReference type="ARBA" id="ARBA00022946"/>
    </source>
</evidence>
<dbReference type="CDD" id="cd00673">
    <property type="entry name" value="AlaRS_core"/>
    <property type="match status" value="1"/>
</dbReference>
<dbReference type="InterPro" id="IPR045864">
    <property type="entry name" value="aa-tRNA-synth_II/BPL/LPL"/>
</dbReference>
<keyword evidence="7 12" id="KW-0067">ATP-binding</keyword>
<dbReference type="InterPro" id="IPR012947">
    <property type="entry name" value="tRNA_SAD"/>
</dbReference>
<dbReference type="Gene3D" id="6.10.250.550">
    <property type="match status" value="1"/>
</dbReference>
<evidence type="ECO:0000256" key="2">
    <source>
        <dbReference type="ARBA" id="ARBA00022555"/>
    </source>
</evidence>
<dbReference type="GO" id="GO:0008270">
    <property type="term" value="F:zinc ion binding"/>
    <property type="evidence" value="ECO:0007669"/>
    <property type="project" value="UniProtKB-UniRule"/>
</dbReference>
<dbReference type="GO" id="GO:0000049">
    <property type="term" value="F:tRNA binding"/>
    <property type="evidence" value="ECO:0007669"/>
    <property type="project" value="UniProtKB-KW"/>
</dbReference>
<dbReference type="FunFam" id="3.30.980.10:FF:000004">
    <property type="entry name" value="Alanine--tRNA ligase, cytoplasmic"/>
    <property type="match status" value="1"/>
</dbReference>
<feature type="coiled-coil region" evidence="13">
    <location>
        <begin position="373"/>
        <end position="400"/>
    </location>
</feature>
<dbReference type="PANTHER" id="PTHR11777">
    <property type="entry name" value="ALANYL-TRNA SYNTHETASE"/>
    <property type="match status" value="1"/>
</dbReference>
<comment type="function">
    <text evidence="12">Catalyzes the attachment of alanine to tRNA(Ala) in a two-step reaction: alanine is first activated by ATP to form Ala-AMP and then transferred to the acceptor end of tRNA(Ala). Also edits incorrectly charged tRNA(Ala) via its editing domain.</text>
</comment>
<dbReference type="Pfam" id="PF02272">
    <property type="entry name" value="DHHA1"/>
    <property type="match status" value="1"/>
</dbReference>
<comment type="similarity">
    <text evidence="1">Belongs to the class-II aminoacyl-tRNA synthetase family. Alax-L subfamily.</text>
</comment>
<evidence type="ECO:0000313" key="15">
    <source>
        <dbReference type="EMBL" id="JAC68773.1"/>
    </source>
</evidence>
<evidence type="ECO:0000259" key="14">
    <source>
        <dbReference type="PROSITE" id="PS50860"/>
    </source>
</evidence>
<dbReference type="InterPro" id="IPR050058">
    <property type="entry name" value="Ala-tRNA_ligase"/>
</dbReference>
<keyword evidence="3 12" id="KW-0436">Ligase</keyword>
<dbReference type="HAMAP" id="MF_00036_B">
    <property type="entry name" value="Ala_tRNA_synth_B"/>
    <property type="match status" value="1"/>
</dbReference>
<proteinExistence type="inferred from homology"/>
<keyword evidence="4 12" id="KW-0479">Metal-binding</keyword>
<feature type="binding site" evidence="12">
    <location>
        <position position="628"/>
    </location>
    <ligand>
        <name>Zn(2+)</name>
        <dbReference type="ChEBI" id="CHEBI:29105"/>
    </ligand>
</feature>
<evidence type="ECO:0000256" key="8">
    <source>
        <dbReference type="ARBA" id="ARBA00022884"/>
    </source>
</evidence>
<dbReference type="FunFam" id="3.10.310.40:FF:000001">
    <property type="entry name" value="Alanine--tRNA ligase"/>
    <property type="match status" value="1"/>
</dbReference>
<reference evidence="15" key="1">
    <citation type="submission" date="2014-05" db="EMBL/GenBank/DDBJ databases">
        <title>The transcriptome of the halophilic microalga Tetraselmis sp. GSL018 isolated from the Great Salt Lake, Utah.</title>
        <authorList>
            <person name="Jinkerson R.E."/>
            <person name="D'Adamo S."/>
            <person name="Posewitz M.C."/>
        </authorList>
    </citation>
    <scope>NUCLEOTIDE SEQUENCE</scope>
    <source>
        <strain evidence="15">GSL018</strain>
    </source>
</reference>
<dbReference type="SUPFAM" id="SSF50447">
    <property type="entry name" value="Translation proteins"/>
    <property type="match status" value="1"/>
</dbReference>
<dbReference type="InterPro" id="IPR018163">
    <property type="entry name" value="Thr/Ala-tRNA-synth_IIc_edit"/>
</dbReference>
<evidence type="ECO:0000256" key="4">
    <source>
        <dbReference type="ARBA" id="ARBA00022723"/>
    </source>
</evidence>
<dbReference type="SUPFAM" id="SSF55186">
    <property type="entry name" value="ThrRS/AlaRS common domain"/>
    <property type="match status" value="1"/>
</dbReference>
<dbReference type="GO" id="GO:0005739">
    <property type="term" value="C:mitochondrion"/>
    <property type="evidence" value="ECO:0007669"/>
    <property type="project" value="UniProtKB-SubCell"/>
</dbReference>
<feature type="binding site" evidence="12">
    <location>
        <position position="530"/>
    </location>
    <ligand>
        <name>Zn(2+)</name>
        <dbReference type="ChEBI" id="CHEBI:29105"/>
    </ligand>
</feature>
<dbReference type="Pfam" id="PF07973">
    <property type="entry name" value="tRNA_SAD"/>
    <property type="match status" value="1"/>
</dbReference>
<evidence type="ECO:0000256" key="9">
    <source>
        <dbReference type="ARBA" id="ARBA00022917"/>
    </source>
</evidence>
<accession>A0A061R9W7</accession>
<evidence type="ECO:0000256" key="1">
    <source>
        <dbReference type="ARBA" id="ARBA00008429"/>
    </source>
</evidence>
<dbReference type="Pfam" id="PF01411">
    <property type="entry name" value="tRNA-synt_2c"/>
    <property type="match status" value="1"/>
</dbReference>
<keyword evidence="10" id="KW-0809">Transit peptide</keyword>
<evidence type="ECO:0000256" key="11">
    <source>
        <dbReference type="ARBA" id="ARBA00023146"/>
    </source>
</evidence>
<dbReference type="InterPro" id="IPR002318">
    <property type="entry name" value="Ala-tRNA-lgiase_IIc"/>
</dbReference>
<evidence type="ECO:0000256" key="3">
    <source>
        <dbReference type="ARBA" id="ARBA00022598"/>
    </source>
</evidence>
<keyword evidence="5 12" id="KW-0547">Nucleotide-binding</keyword>
<keyword evidence="9 12" id="KW-0648">Protein biosynthesis</keyword>
<dbReference type="EMBL" id="GBEZ01017573">
    <property type="protein sequence ID" value="JAC68773.1"/>
    <property type="molecule type" value="Transcribed_RNA"/>
</dbReference>
<comment type="cofactor">
    <cofactor evidence="12">
        <name>Zn(2+)</name>
        <dbReference type="ChEBI" id="CHEBI:29105"/>
    </cofactor>
    <text evidence="12">Binds 1 zinc ion per subunit.</text>
</comment>
<protein>
    <recommendedName>
        <fullName evidence="12">Alanine--tRNA ligase</fullName>
        <ecNumber evidence="12">6.1.1.7</ecNumber>
    </recommendedName>
    <alternativeName>
        <fullName evidence="12">Alanyl-tRNA synthetase</fullName>
        <shortName evidence="12">AlaRS</shortName>
    </alternativeName>
</protein>
<comment type="catalytic activity">
    <reaction evidence="12">
        <text>tRNA(Ala) + L-alanine + ATP = L-alanyl-tRNA(Ala) + AMP + diphosphate</text>
        <dbReference type="Rhea" id="RHEA:12540"/>
        <dbReference type="Rhea" id="RHEA-COMP:9657"/>
        <dbReference type="Rhea" id="RHEA-COMP:9923"/>
        <dbReference type="ChEBI" id="CHEBI:30616"/>
        <dbReference type="ChEBI" id="CHEBI:33019"/>
        <dbReference type="ChEBI" id="CHEBI:57972"/>
        <dbReference type="ChEBI" id="CHEBI:78442"/>
        <dbReference type="ChEBI" id="CHEBI:78497"/>
        <dbReference type="ChEBI" id="CHEBI:456215"/>
        <dbReference type="EC" id="6.1.1.7"/>
    </reaction>
</comment>